<name>A0A183IHL1_9BILA</name>
<dbReference type="Proteomes" id="UP000270296">
    <property type="component" value="Unassembled WGS sequence"/>
</dbReference>
<dbReference type="EMBL" id="UZAM01007574">
    <property type="protein sequence ID" value="VDP00037.1"/>
    <property type="molecule type" value="Genomic_DNA"/>
</dbReference>
<dbReference type="Pfam" id="PF02198">
    <property type="entry name" value="SAM_PNT"/>
    <property type="match status" value="1"/>
</dbReference>
<comment type="subcellular location">
    <subcellularLocation>
        <location evidence="3">Nucleus</location>
    </subcellularLocation>
</comment>
<keyword evidence="3" id="KW-0539">Nucleus</keyword>
<dbReference type="PROSITE" id="PS00346">
    <property type="entry name" value="ETS_DOMAIN_2"/>
    <property type="match status" value="1"/>
</dbReference>
<sequence length="530" mass="59823">MLWRFGVTSIDRCANILLRKVGNLLMRGTAQLVSEKFLPGLFGNGAGYIAVCYLPLQLPPLTPVTNQKLSQALRSSYASFDAERIRLNISKNPLHWSPHQVRQWLYWAIREFSLQGVVVEHFALSGRELCSLTKEEFMNRSPPFVGDILWEHLETMQKDASFQDWEKEPYCSNAAVLYRDGSEARAAPNLYDPKMKRMLLVGSRLNDSMHMLNGRSSFDDSSNVPSLPDSQSRAVAPCVDNIQTLAGMYTTGEEEKYAPVINISVHQSFIECLIELGGLFQQLANELALEQSANWDTNCTRTNPSLAAPMNSVPSYHVARSQNTPVMNRHDYDQMMNSASVMELKNNFSPSPQFALSAMSPACLSPCPTPSEFDGQPSLSPLNLSNYAGSGPIQLWQFLLELLMCRNCRNFICWTGNGWEFKLIDPDEVARRWGIRKNKPKMNYEKLSRGLRYYYDKNIIHKTAGKRYVYRFVCDLTQLLGMTSEEVHLQLGIPGDDECNSSPCGSAADMDMQDVKPTIRMQTQKVTCVD</sequence>
<dbReference type="PROSITE" id="PS00345">
    <property type="entry name" value="ETS_DOMAIN_1"/>
    <property type="match status" value="1"/>
</dbReference>
<dbReference type="GO" id="GO:0043565">
    <property type="term" value="F:sequence-specific DNA binding"/>
    <property type="evidence" value="ECO:0007669"/>
    <property type="project" value="InterPro"/>
</dbReference>
<evidence type="ECO:0000259" key="5">
    <source>
        <dbReference type="PROSITE" id="PS51433"/>
    </source>
</evidence>
<dbReference type="Pfam" id="PF00178">
    <property type="entry name" value="Ets"/>
    <property type="match status" value="1"/>
</dbReference>
<dbReference type="WBParaSite" id="SBAD_0000325201-mRNA-1">
    <property type="protein sequence ID" value="SBAD_0000325201-mRNA-1"/>
    <property type="gene ID" value="SBAD_0000325201"/>
</dbReference>
<dbReference type="PANTHER" id="PTHR11849:SF289">
    <property type="entry name" value="ETS-LIKE PROTEIN POINTED"/>
    <property type="match status" value="1"/>
</dbReference>
<dbReference type="InterPro" id="IPR046328">
    <property type="entry name" value="ETS_fam"/>
</dbReference>
<gene>
    <name evidence="6" type="ORF">SBAD_LOCUS3106</name>
</gene>
<keyword evidence="7" id="KW-1185">Reference proteome</keyword>
<accession>A0A183IHL1</accession>
<dbReference type="InterPro" id="IPR036388">
    <property type="entry name" value="WH-like_DNA-bd_sf"/>
</dbReference>
<dbReference type="InterPro" id="IPR000418">
    <property type="entry name" value="Ets_dom"/>
</dbReference>
<evidence type="ECO:0000259" key="4">
    <source>
        <dbReference type="PROSITE" id="PS50061"/>
    </source>
</evidence>
<dbReference type="FunFam" id="1.10.10.10:FF:001050">
    <property type="entry name" value="Predicted protein"/>
    <property type="match status" value="1"/>
</dbReference>
<dbReference type="GO" id="GO:0005634">
    <property type="term" value="C:nucleus"/>
    <property type="evidence" value="ECO:0007669"/>
    <property type="project" value="UniProtKB-SubCell"/>
</dbReference>
<dbReference type="GO" id="GO:0000981">
    <property type="term" value="F:DNA-binding transcription factor activity, RNA polymerase II-specific"/>
    <property type="evidence" value="ECO:0007669"/>
    <property type="project" value="TreeGrafter"/>
</dbReference>
<dbReference type="PROSITE" id="PS51433">
    <property type="entry name" value="PNT"/>
    <property type="match status" value="1"/>
</dbReference>
<feature type="domain" description="PNT" evidence="5">
    <location>
        <begin position="75"/>
        <end position="160"/>
    </location>
</feature>
<dbReference type="FunFam" id="1.10.150.50:FF:000014">
    <property type="entry name" value="Protein c-ets-1 isoform 1"/>
    <property type="match status" value="1"/>
</dbReference>
<evidence type="ECO:0000313" key="6">
    <source>
        <dbReference type="EMBL" id="VDP00037.1"/>
    </source>
</evidence>
<evidence type="ECO:0000256" key="1">
    <source>
        <dbReference type="ARBA" id="ARBA00005562"/>
    </source>
</evidence>
<protein>
    <submittedName>
        <fullName evidence="8">ETS domain-containing protein</fullName>
    </submittedName>
</protein>
<dbReference type="AlphaFoldDB" id="A0A183IHL1"/>
<dbReference type="PANTHER" id="PTHR11849">
    <property type="entry name" value="ETS"/>
    <property type="match status" value="1"/>
</dbReference>
<dbReference type="Gene3D" id="1.10.150.50">
    <property type="entry name" value="Transcription Factor, Ets-1"/>
    <property type="match status" value="1"/>
</dbReference>
<reference evidence="6 7" key="2">
    <citation type="submission" date="2018-11" db="EMBL/GenBank/DDBJ databases">
        <authorList>
            <consortium name="Pathogen Informatics"/>
        </authorList>
    </citation>
    <scope>NUCLEOTIDE SEQUENCE [LARGE SCALE GENOMIC DNA]</scope>
</reference>
<dbReference type="SUPFAM" id="SSF46785">
    <property type="entry name" value="Winged helix' DNA-binding domain"/>
    <property type="match status" value="1"/>
</dbReference>
<dbReference type="SUPFAM" id="SSF47769">
    <property type="entry name" value="SAM/Pointed domain"/>
    <property type="match status" value="1"/>
</dbReference>
<dbReference type="OrthoDB" id="10067219at2759"/>
<dbReference type="GO" id="GO:0030154">
    <property type="term" value="P:cell differentiation"/>
    <property type="evidence" value="ECO:0007669"/>
    <property type="project" value="TreeGrafter"/>
</dbReference>
<dbReference type="InterPro" id="IPR003118">
    <property type="entry name" value="Pointed_dom"/>
</dbReference>
<organism evidence="8">
    <name type="scientific">Soboliphyme baturini</name>
    <dbReference type="NCBI Taxonomy" id="241478"/>
    <lineage>
        <taxon>Eukaryota</taxon>
        <taxon>Metazoa</taxon>
        <taxon>Ecdysozoa</taxon>
        <taxon>Nematoda</taxon>
        <taxon>Enoplea</taxon>
        <taxon>Dorylaimia</taxon>
        <taxon>Dioctophymatida</taxon>
        <taxon>Dioctophymatoidea</taxon>
        <taxon>Soboliphymatidae</taxon>
        <taxon>Soboliphyme</taxon>
    </lineage>
</organism>
<dbReference type="InterPro" id="IPR013761">
    <property type="entry name" value="SAM/pointed_sf"/>
</dbReference>
<dbReference type="PROSITE" id="PS50061">
    <property type="entry name" value="ETS_DOMAIN_3"/>
    <property type="match status" value="1"/>
</dbReference>
<dbReference type="SMART" id="SM00413">
    <property type="entry name" value="ETS"/>
    <property type="match status" value="1"/>
</dbReference>
<dbReference type="InterPro" id="IPR036390">
    <property type="entry name" value="WH_DNA-bd_sf"/>
</dbReference>
<dbReference type="Gene3D" id="1.10.10.10">
    <property type="entry name" value="Winged helix-like DNA-binding domain superfamily/Winged helix DNA-binding domain"/>
    <property type="match status" value="1"/>
</dbReference>
<evidence type="ECO:0000313" key="8">
    <source>
        <dbReference type="WBParaSite" id="SBAD_0000325201-mRNA-1"/>
    </source>
</evidence>
<comment type="similarity">
    <text evidence="1 3">Belongs to the ETS family.</text>
</comment>
<feature type="domain" description="ETS" evidence="4">
    <location>
        <begin position="393"/>
        <end position="473"/>
    </location>
</feature>
<evidence type="ECO:0000313" key="7">
    <source>
        <dbReference type="Proteomes" id="UP000270296"/>
    </source>
</evidence>
<evidence type="ECO:0000256" key="2">
    <source>
        <dbReference type="ARBA" id="ARBA00023125"/>
    </source>
</evidence>
<dbReference type="SMART" id="SM00251">
    <property type="entry name" value="SAM_PNT"/>
    <property type="match status" value="1"/>
</dbReference>
<keyword evidence="2 3" id="KW-0238">DNA-binding</keyword>
<evidence type="ECO:0000256" key="3">
    <source>
        <dbReference type="RuleBase" id="RU004019"/>
    </source>
</evidence>
<reference evidence="8" key="1">
    <citation type="submission" date="2016-06" db="UniProtKB">
        <authorList>
            <consortium name="WormBaseParasite"/>
        </authorList>
    </citation>
    <scope>IDENTIFICATION</scope>
</reference>
<dbReference type="PRINTS" id="PR00454">
    <property type="entry name" value="ETSDOMAIN"/>
</dbReference>
<proteinExistence type="inferred from homology"/>